<dbReference type="GO" id="GO:0015031">
    <property type="term" value="P:protein transport"/>
    <property type="evidence" value="ECO:0007669"/>
    <property type="project" value="UniProtKB-KW"/>
</dbReference>
<dbReference type="AlphaFoldDB" id="A0A2R4WR85"/>
<dbReference type="SUPFAM" id="SSF101967">
    <property type="entry name" value="Adhesin YadA, collagen-binding domain"/>
    <property type="match status" value="2"/>
</dbReference>
<dbReference type="Pfam" id="PF05662">
    <property type="entry name" value="YadA_stalk"/>
    <property type="match status" value="5"/>
</dbReference>
<dbReference type="InterPro" id="IPR011049">
    <property type="entry name" value="Serralysin-like_metalloprot_C"/>
</dbReference>
<name>A0A2R4WR85_9HYPH</name>
<evidence type="ECO:0000256" key="1">
    <source>
        <dbReference type="ARBA" id="ARBA00022448"/>
    </source>
</evidence>
<evidence type="ECO:0000256" key="2">
    <source>
        <dbReference type="ARBA" id="ARBA00022927"/>
    </source>
</evidence>
<dbReference type="Proteomes" id="UP000244755">
    <property type="component" value="Chromosome 1"/>
</dbReference>
<feature type="domain" description="Trimeric autotransporter adhesin YadA-like stalk" evidence="4">
    <location>
        <begin position="332"/>
        <end position="368"/>
    </location>
</feature>
<proteinExistence type="predicted"/>
<feature type="domain" description="Trimeric autotransporter adhesin YadA-like head" evidence="3">
    <location>
        <begin position="860"/>
        <end position="886"/>
    </location>
</feature>
<feature type="domain" description="Trimeric autotransporter adhesin YadA-like stalk" evidence="4">
    <location>
        <begin position="716"/>
        <end position="754"/>
    </location>
</feature>
<dbReference type="OrthoDB" id="6656789at2"/>
<reference evidence="5 6" key="1">
    <citation type="submission" date="2018-04" db="EMBL/GenBank/DDBJ databases">
        <title>Methylobacterium sp. PR1016A genome.</title>
        <authorList>
            <person name="Park W."/>
        </authorList>
    </citation>
    <scope>NUCLEOTIDE SEQUENCE [LARGE SCALE GENOMIC DNA]</scope>
    <source>
        <strain evidence="5 6">PR1016A</strain>
    </source>
</reference>
<dbReference type="CDD" id="cd12820">
    <property type="entry name" value="LbR_YadA-like"/>
    <property type="match status" value="1"/>
</dbReference>
<dbReference type="Gene3D" id="3.30.1300.30">
    <property type="entry name" value="GSPII I/J protein-like"/>
    <property type="match status" value="1"/>
</dbReference>
<dbReference type="Pfam" id="PF05658">
    <property type="entry name" value="YadA_head"/>
    <property type="match status" value="5"/>
</dbReference>
<feature type="domain" description="Trimeric autotransporter adhesin YadA-like stalk" evidence="4">
    <location>
        <begin position="457"/>
        <end position="494"/>
    </location>
</feature>
<dbReference type="Gene3D" id="2.150.10.10">
    <property type="entry name" value="Serralysin-like metalloprotease, C-terminal"/>
    <property type="match status" value="6"/>
</dbReference>
<sequence length="1058" mass="99776">MDPAGPLMNDLLQARGRLRQACLASCSMLLLMTIGCGDPAQAAVEYVKICSSFGAHFFYVPGTDTCAYGANLPVIANTLQGPISTQPGTGAAGYGFSSFSNGLNSVAIGDHAFSGGDPFSASPGTLNGLASIDGSAPVSAFSNSNTTAVGQGSRAGAGAAGQDNATAIGQGATANGANATALGQGATATGAGGVALGQGSVADQANTVSVGAVGAERRIVNVAPGTIGAGSTDAVNGQQLFTVSQQAANGVNALGTATAAAIGGGATYNAATNSISGLNYGLNGSQAAYTDALSGLQAMASGAAGPIQYATPGTPGNALNLVGVGGAVSLGNVAAGALTATSTDAVNGAQLFATNQTVANAGNAVATALGGGASYASATGTLTGPTYTFGNGAQFTSVGGALGNLDTRTTANTSGLAALQAGQSGLAQQAAPDTAVTVGAATGGTMVNMAGTAGNRQVTGVAAGALTATSADAVNGAQLFATNQTVANAGNAVARAAMALGGGASYASATGAFTGPTYTFGNGAQFTSVGGALGNLDTRTTANTAGLAALQAGQSGLVQQAAPDTAVTVGAATGGTMVNMAGTAGNRQVTGVAAGALTATSADAVNGAQLFATNQTVANAGNAVATALGGGASYASATGAFTGPTYTFGNGAQFTSVGGALGNLDTRTTANTAGLAALQAGQSGLVQQAAPDTAVTVGAATGGTMVNMAGTAGNRQVTGVAAGALTATSADAVNGAQLFATNTQLAANTSALGVLQGQTTTNTANIAALQNGTSGVFVATHPGDAAAPSVSGTGALAGGFAAVARGEATVAIGTGARATQSGATAIGTNAVASGDPTTAVGFSAQATGNEASAFGGLAVATGDNATALGRSAHAGGANAVAVGAFSSAMQADSVAIGQGVATTRANQIAIGSATQTYTLAGLASAQSLAAQTGATAFVTTDASGNLAASSIGPNTIAALDGRVSGLEAGLGSLSRYAVESRKEARRGIASAMALASASLPSAPGRLSYVLNGATFRGEYAVGGSVAYRLDINRPVAVTLGVAGGAGNVGARIGIMGEL</sequence>
<dbReference type="SUPFAM" id="SSF54523">
    <property type="entry name" value="Pili subunits"/>
    <property type="match status" value="1"/>
</dbReference>
<keyword evidence="1" id="KW-0813">Transport</keyword>
<evidence type="ECO:0000313" key="6">
    <source>
        <dbReference type="Proteomes" id="UP000244755"/>
    </source>
</evidence>
<feature type="domain" description="Trimeric autotransporter adhesin YadA-like stalk" evidence="4">
    <location>
        <begin position="218"/>
        <end position="261"/>
    </location>
</feature>
<dbReference type="InterPro" id="IPR008640">
    <property type="entry name" value="Adhesin_Head_dom"/>
</dbReference>
<organism evidence="5 6">
    <name type="scientific">Methylobacterium currus</name>
    <dbReference type="NCBI Taxonomy" id="2051553"/>
    <lineage>
        <taxon>Bacteria</taxon>
        <taxon>Pseudomonadati</taxon>
        <taxon>Pseudomonadota</taxon>
        <taxon>Alphaproteobacteria</taxon>
        <taxon>Hyphomicrobiales</taxon>
        <taxon>Methylobacteriaceae</taxon>
        <taxon>Methylobacterium</taxon>
    </lineage>
</organism>
<evidence type="ECO:0000259" key="3">
    <source>
        <dbReference type="Pfam" id="PF05658"/>
    </source>
</evidence>
<feature type="domain" description="Trimeric autotransporter adhesin YadA-like head" evidence="3">
    <location>
        <begin position="163"/>
        <end position="186"/>
    </location>
</feature>
<keyword evidence="6" id="KW-1185">Reference proteome</keyword>
<dbReference type="EMBL" id="CP028843">
    <property type="protein sequence ID" value="AWB24044.1"/>
    <property type="molecule type" value="Genomic_DNA"/>
</dbReference>
<protein>
    <submittedName>
        <fullName evidence="5">Uncharacterized protein</fullName>
    </submittedName>
</protein>
<gene>
    <name evidence="5" type="ORF">DA075_26800</name>
</gene>
<feature type="domain" description="Trimeric autotransporter adhesin YadA-like stalk" evidence="4">
    <location>
        <begin position="588"/>
        <end position="627"/>
    </location>
</feature>
<dbReference type="InterPro" id="IPR008635">
    <property type="entry name" value="Coiled_stalk_dom"/>
</dbReference>
<dbReference type="KEGG" id="mee:DA075_26800"/>
<dbReference type="GO" id="GO:0019867">
    <property type="term" value="C:outer membrane"/>
    <property type="evidence" value="ECO:0007669"/>
    <property type="project" value="InterPro"/>
</dbReference>
<accession>A0A2R4WR85</accession>
<keyword evidence="2" id="KW-0653">Protein transport</keyword>
<feature type="domain" description="Trimeric autotransporter adhesin YadA-like head" evidence="3">
    <location>
        <begin position="188"/>
        <end position="212"/>
    </location>
</feature>
<evidence type="ECO:0000259" key="4">
    <source>
        <dbReference type="Pfam" id="PF05662"/>
    </source>
</evidence>
<dbReference type="InterPro" id="IPR045584">
    <property type="entry name" value="Pilin-like"/>
</dbReference>
<evidence type="ECO:0000313" key="5">
    <source>
        <dbReference type="EMBL" id="AWB24044.1"/>
    </source>
</evidence>
<feature type="domain" description="Trimeric autotransporter adhesin YadA-like head" evidence="3">
    <location>
        <begin position="832"/>
        <end position="856"/>
    </location>
</feature>
<feature type="domain" description="Trimeric autotransporter adhesin YadA-like head" evidence="3">
    <location>
        <begin position="804"/>
        <end position="830"/>
    </location>
</feature>